<dbReference type="Gene3D" id="3.40.50.11550">
    <property type="match status" value="1"/>
</dbReference>
<dbReference type="OrthoDB" id="345880at2"/>
<evidence type="ECO:0008006" key="4">
    <source>
        <dbReference type="Google" id="ProtNLM"/>
    </source>
</evidence>
<feature type="chain" id="PRO_5002083698" description="Haem-binding uptake Tiki superfamily ChaN domain-containing protein" evidence="1">
    <location>
        <begin position="29"/>
        <end position="344"/>
    </location>
</feature>
<accession>A0A0B3YIC0</accession>
<proteinExistence type="predicted"/>
<feature type="signal peptide" evidence="1">
    <location>
        <begin position="1"/>
        <end position="28"/>
    </location>
</feature>
<dbReference type="Proteomes" id="UP000031197">
    <property type="component" value="Unassembled WGS sequence"/>
</dbReference>
<name>A0A0B3YIC0_9ALTE</name>
<comment type="caution">
    <text evidence="2">The sequence shown here is derived from an EMBL/GenBank/DDBJ whole genome shotgun (WGS) entry which is preliminary data.</text>
</comment>
<protein>
    <recommendedName>
        <fullName evidence="4">Haem-binding uptake Tiki superfamily ChaN domain-containing protein</fullName>
    </recommendedName>
</protein>
<evidence type="ECO:0000256" key="1">
    <source>
        <dbReference type="SAM" id="SignalP"/>
    </source>
</evidence>
<dbReference type="EMBL" id="JWLW01000002">
    <property type="protein sequence ID" value="KHT57606.1"/>
    <property type="molecule type" value="Genomic_DNA"/>
</dbReference>
<organism evidence="2 3">
    <name type="scientific">Alteromonas marina</name>
    <dbReference type="NCBI Taxonomy" id="203795"/>
    <lineage>
        <taxon>Bacteria</taxon>
        <taxon>Pseudomonadati</taxon>
        <taxon>Pseudomonadota</taxon>
        <taxon>Gammaproteobacteria</taxon>
        <taxon>Alteromonadales</taxon>
        <taxon>Alteromonadaceae</taxon>
        <taxon>Alteromonas/Salinimonas group</taxon>
        <taxon>Alteromonas</taxon>
    </lineage>
</organism>
<sequence length="344" mass="39431">MMRYHSFSIYSHFVIVMCSMLLPYTSFANEVSPSTHIANTGNYEVNQTFKHLLSEHQIVAIGDIHGSAAPTELLINALSDRDIFESVNVIVTEFGNSHYQPELDDYLLNPNTKVSLQELEPLWQDSIYFMAWQYEHYRHFVQTLRLLNASSNHKVRIALAEPEFKWEGLSKEQWQSLTKTRIVNYEKTVKQIAEQKDKAILLFGAMHTLKQPVSLKRGEAINEFVPFTSKLKDLNIATIWTHFSTSTIPDISTPTLVLLNEKNELNSPLSSVSARFADGTNQKLSDVADAYYYPGPLDRHAPVPLRIKRDSQWHHEMNRRAAIVDERVSAQIAKQLAEWQAKTD</sequence>
<evidence type="ECO:0000313" key="2">
    <source>
        <dbReference type="EMBL" id="KHT57606.1"/>
    </source>
</evidence>
<dbReference type="AlphaFoldDB" id="A0A0B3YIC0"/>
<gene>
    <name evidence="2" type="ORF">RJ41_01210</name>
</gene>
<keyword evidence="3" id="KW-1185">Reference proteome</keyword>
<evidence type="ECO:0000313" key="3">
    <source>
        <dbReference type="Proteomes" id="UP000031197"/>
    </source>
</evidence>
<reference evidence="2 3" key="1">
    <citation type="submission" date="2014-12" db="EMBL/GenBank/DDBJ databases">
        <title>Genome sequencing of Alteromonas marina AD001.</title>
        <authorList>
            <person name="Adrian T.G.S."/>
            <person name="Chan K.G."/>
        </authorList>
    </citation>
    <scope>NUCLEOTIDE SEQUENCE [LARGE SCALE GENOMIC DNA]</scope>
    <source>
        <strain evidence="2 3">AD001</strain>
    </source>
</reference>
<keyword evidence="1" id="KW-0732">Signal</keyword>